<dbReference type="InterPro" id="IPR023696">
    <property type="entry name" value="Ureohydrolase_dom_sf"/>
</dbReference>
<gene>
    <name evidence="13" type="ORF">N7456_002119</name>
</gene>
<dbReference type="OrthoDB" id="9992747at2759"/>
<dbReference type="GO" id="GO:0005634">
    <property type="term" value="C:nucleus"/>
    <property type="evidence" value="ECO:0007669"/>
    <property type="project" value="TreeGrafter"/>
</dbReference>
<evidence type="ECO:0000256" key="8">
    <source>
        <dbReference type="ARBA" id="ARBA00023211"/>
    </source>
</evidence>
<dbReference type="CDD" id="cd09989">
    <property type="entry name" value="Arginase"/>
    <property type="match status" value="1"/>
</dbReference>
<comment type="caution">
    <text evidence="13">The sequence shown here is derived from an EMBL/GenBank/DDBJ whole genome shotgun (WGS) entry which is preliminary data.</text>
</comment>
<evidence type="ECO:0000256" key="3">
    <source>
        <dbReference type="ARBA" id="ARBA00012168"/>
    </source>
</evidence>
<comment type="cofactor">
    <cofactor evidence="12">
        <name>Mn(2+)</name>
        <dbReference type="ChEBI" id="CHEBI:29035"/>
    </cofactor>
    <text evidence="12">Binds 2 manganese ions per subunit.</text>
</comment>
<dbReference type="GO" id="GO:0005829">
    <property type="term" value="C:cytosol"/>
    <property type="evidence" value="ECO:0007669"/>
    <property type="project" value="TreeGrafter"/>
</dbReference>
<evidence type="ECO:0000256" key="6">
    <source>
        <dbReference type="ARBA" id="ARBA00022723"/>
    </source>
</evidence>
<dbReference type="PROSITE" id="PS01053">
    <property type="entry name" value="ARGINASE_1"/>
    <property type="match status" value="1"/>
</dbReference>
<evidence type="ECO:0000256" key="12">
    <source>
        <dbReference type="RuleBase" id="RU361159"/>
    </source>
</evidence>
<evidence type="ECO:0000313" key="14">
    <source>
        <dbReference type="Proteomes" id="UP001149165"/>
    </source>
</evidence>
<comment type="catalytic activity">
    <reaction evidence="9 12">
        <text>L-arginine + H2O = urea + L-ornithine</text>
        <dbReference type="Rhea" id="RHEA:20569"/>
        <dbReference type="ChEBI" id="CHEBI:15377"/>
        <dbReference type="ChEBI" id="CHEBI:16199"/>
        <dbReference type="ChEBI" id="CHEBI:32682"/>
        <dbReference type="ChEBI" id="CHEBI:46911"/>
        <dbReference type="EC" id="3.5.3.1"/>
    </reaction>
</comment>
<dbReference type="NCBIfam" id="TIGR01229">
    <property type="entry name" value="rocF_arginase"/>
    <property type="match status" value="1"/>
</dbReference>
<dbReference type="Proteomes" id="UP001149165">
    <property type="component" value="Unassembled WGS sequence"/>
</dbReference>
<evidence type="ECO:0000256" key="10">
    <source>
        <dbReference type="PROSITE-ProRule" id="PRU00742"/>
    </source>
</evidence>
<dbReference type="SUPFAM" id="SSF52768">
    <property type="entry name" value="Arginase/deacetylase"/>
    <property type="match status" value="1"/>
</dbReference>
<dbReference type="AlphaFoldDB" id="A0A9W9G8J3"/>
<reference evidence="13" key="2">
    <citation type="journal article" date="2023" name="IMA Fungus">
        <title>Comparative genomic study of the Penicillium genus elucidates a diverse pangenome and 15 lateral gene transfer events.</title>
        <authorList>
            <person name="Petersen C."/>
            <person name="Sorensen T."/>
            <person name="Nielsen M.R."/>
            <person name="Sondergaard T.E."/>
            <person name="Sorensen J.L."/>
            <person name="Fitzpatrick D.A."/>
            <person name="Frisvad J.C."/>
            <person name="Nielsen K.L."/>
        </authorList>
    </citation>
    <scope>NUCLEOTIDE SEQUENCE</scope>
    <source>
        <strain evidence="13">IBT 30069</strain>
    </source>
</reference>
<evidence type="ECO:0000256" key="11">
    <source>
        <dbReference type="RuleBase" id="RU003684"/>
    </source>
</evidence>
<keyword evidence="14" id="KW-1185">Reference proteome</keyword>
<evidence type="ECO:0000256" key="5">
    <source>
        <dbReference type="ARBA" id="ARBA00022503"/>
    </source>
</evidence>
<dbReference type="PROSITE" id="PS51409">
    <property type="entry name" value="ARGINASE_2"/>
    <property type="match status" value="1"/>
</dbReference>
<organism evidence="13 14">
    <name type="scientific">Penicillium angulare</name>
    <dbReference type="NCBI Taxonomy" id="116970"/>
    <lineage>
        <taxon>Eukaryota</taxon>
        <taxon>Fungi</taxon>
        <taxon>Dikarya</taxon>
        <taxon>Ascomycota</taxon>
        <taxon>Pezizomycotina</taxon>
        <taxon>Eurotiomycetes</taxon>
        <taxon>Eurotiomycetidae</taxon>
        <taxon>Eurotiales</taxon>
        <taxon>Aspergillaceae</taxon>
        <taxon>Penicillium</taxon>
    </lineage>
</organism>
<dbReference type="Gene3D" id="3.40.800.10">
    <property type="entry name" value="Ureohydrolase domain"/>
    <property type="match status" value="1"/>
</dbReference>
<evidence type="ECO:0000256" key="2">
    <source>
        <dbReference type="ARBA" id="ARBA00011233"/>
    </source>
</evidence>
<dbReference type="InterPro" id="IPR014033">
    <property type="entry name" value="Arginase"/>
</dbReference>
<keyword evidence="6 12" id="KW-0479">Metal-binding</keyword>
<name>A0A9W9G8J3_9EURO</name>
<dbReference type="InterPro" id="IPR020855">
    <property type="entry name" value="Ureohydrolase_Mn_BS"/>
</dbReference>
<dbReference type="PANTHER" id="PTHR43782:SF3">
    <property type="entry name" value="ARGINASE"/>
    <property type="match status" value="1"/>
</dbReference>
<keyword evidence="7 11" id="KW-0378">Hydrolase</keyword>
<dbReference type="GO" id="GO:0004053">
    <property type="term" value="F:arginase activity"/>
    <property type="evidence" value="ECO:0007669"/>
    <property type="project" value="UniProtKB-EC"/>
</dbReference>
<dbReference type="InterPro" id="IPR006035">
    <property type="entry name" value="Ureohydrolase"/>
</dbReference>
<dbReference type="EMBL" id="JAPQKH010000002">
    <property type="protein sequence ID" value="KAJ5113585.1"/>
    <property type="molecule type" value="Genomic_DNA"/>
</dbReference>
<evidence type="ECO:0000256" key="1">
    <source>
        <dbReference type="ARBA" id="ARBA00005098"/>
    </source>
</evidence>
<evidence type="ECO:0000256" key="4">
    <source>
        <dbReference type="ARBA" id="ARBA00018123"/>
    </source>
</evidence>
<reference evidence="13" key="1">
    <citation type="submission" date="2022-11" db="EMBL/GenBank/DDBJ databases">
        <authorList>
            <person name="Petersen C."/>
        </authorList>
    </citation>
    <scope>NUCLEOTIDE SEQUENCE</scope>
    <source>
        <strain evidence="13">IBT 30069</strain>
    </source>
</reference>
<dbReference type="PANTHER" id="PTHR43782">
    <property type="entry name" value="ARGINASE"/>
    <property type="match status" value="1"/>
</dbReference>
<dbReference type="Pfam" id="PF00491">
    <property type="entry name" value="Arginase"/>
    <property type="match status" value="1"/>
</dbReference>
<dbReference type="FunFam" id="3.40.800.10:FF:000012">
    <property type="entry name" value="Arginase"/>
    <property type="match status" value="1"/>
</dbReference>
<keyword evidence="8 12" id="KW-0464">Manganese</keyword>
<proteinExistence type="inferred from homology"/>
<comment type="subunit">
    <text evidence="2">Homotrimer.</text>
</comment>
<evidence type="ECO:0000256" key="7">
    <source>
        <dbReference type="ARBA" id="ARBA00022801"/>
    </source>
</evidence>
<accession>A0A9W9G8J3</accession>
<dbReference type="GO" id="GO:0030145">
    <property type="term" value="F:manganese ion binding"/>
    <property type="evidence" value="ECO:0007669"/>
    <property type="project" value="TreeGrafter"/>
</dbReference>
<sequence>MKFLANRSHLAVIAAKFSCGAPRSGAEKGPEAIMKTGLFKEIEEKAKLTVILDELCHPNHGSIVLSDSDVGNMKNAREVSEAAKRISNSVYQQARIGHFVLTLGGDHSIGIGTVSGTTKALRERFPSRDLGVIWIDAHADINTPDTSLSGRLHGMPVAFVSGIAKSAQKGKFDWLEKDHMINLHKFVYIGLRDVDEAEWEIIERYGIKAFSMEDVTKYGVNKIMDLALDHIGSETPIHASYDIDSLDPEWAPSTGFPVCSGLSLDEGLLIARRLHESGNLVALDLVEINPEI</sequence>
<dbReference type="PRINTS" id="PR00116">
    <property type="entry name" value="ARGINASE"/>
</dbReference>
<keyword evidence="5 12" id="KW-0056">Arginine metabolism</keyword>
<evidence type="ECO:0000313" key="13">
    <source>
        <dbReference type="EMBL" id="KAJ5113585.1"/>
    </source>
</evidence>
<comment type="similarity">
    <text evidence="10 11">Belongs to the arginase family.</text>
</comment>
<protein>
    <recommendedName>
        <fullName evidence="4 12">Arginase</fullName>
        <ecNumber evidence="3 12">3.5.3.1</ecNumber>
    </recommendedName>
</protein>
<evidence type="ECO:0000256" key="9">
    <source>
        <dbReference type="ARBA" id="ARBA00047391"/>
    </source>
</evidence>
<dbReference type="EC" id="3.5.3.1" evidence="3 12"/>
<comment type="pathway">
    <text evidence="1">Nitrogen metabolism; urea cycle; L-ornithine and urea from L-arginine: step 1/1.</text>
</comment>
<dbReference type="GO" id="GO:0006525">
    <property type="term" value="P:arginine metabolic process"/>
    <property type="evidence" value="ECO:0007669"/>
    <property type="project" value="UniProtKB-KW"/>
</dbReference>